<organism evidence="1 2">
    <name type="scientific">Spirodela intermedia</name>
    <name type="common">Intermediate duckweed</name>
    <dbReference type="NCBI Taxonomy" id="51605"/>
    <lineage>
        <taxon>Eukaryota</taxon>
        <taxon>Viridiplantae</taxon>
        <taxon>Streptophyta</taxon>
        <taxon>Embryophyta</taxon>
        <taxon>Tracheophyta</taxon>
        <taxon>Spermatophyta</taxon>
        <taxon>Magnoliopsida</taxon>
        <taxon>Liliopsida</taxon>
        <taxon>Araceae</taxon>
        <taxon>Lemnoideae</taxon>
        <taxon>Spirodela</taxon>
    </lineage>
</organism>
<evidence type="ECO:0000313" key="2">
    <source>
        <dbReference type="Proteomes" id="UP000663760"/>
    </source>
</evidence>
<proteinExistence type="predicted"/>
<evidence type="ECO:0000313" key="1">
    <source>
        <dbReference type="EMBL" id="CAA7399251.1"/>
    </source>
</evidence>
<protein>
    <submittedName>
        <fullName evidence="1">Uncharacterized protein</fullName>
    </submittedName>
</protein>
<accession>A0A7I8KNP6</accession>
<keyword evidence="2" id="KW-1185">Reference proteome</keyword>
<dbReference type="AlphaFoldDB" id="A0A7I8KNP6"/>
<gene>
    <name evidence="1" type="ORF">SI8410_07009921</name>
</gene>
<dbReference type="Proteomes" id="UP000663760">
    <property type="component" value="Chromosome 7"/>
</dbReference>
<dbReference type="EMBL" id="LR746270">
    <property type="protein sequence ID" value="CAA7399251.1"/>
    <property type="molecule type" value="Genomic_DNA"/>
</dbReference>
<sequence length="51" mass="5914">MRHLYGPILHILLAQWIGPLGLSLHPFKFAKELFIPKGLYPLITCEQFSHK</sequence>
<name>A0A7I8KNP6_SPIIN</name>
<reference evidence="1" key="1">
    <citation type="submission" date="2020-02" db="EMBL/GenBank/DDBJ databases">
        <authorList>
            <person name="Scholz U."/>
            <person name="Mascher M."/>
            <person name="Fiebig A."/>
        </authorList>
    </citation>
    <scope>NUCLEOTIDE SEQUENCE</scope>
</reference>